<dbReference type="EMBL" id="PFAZ01000001">
    <property type="protein sequence ID" value="PIR89316.1"/>
    <property type="molecule type" value="Genomic_DNA"/>
</dbReference>
<dbReference type="AlphaFoldDB" id="A0A2H0UUJ5"/>
<organism evidence="1 2">
    <name type="scientific">Candidatus Harrisonbacteria bacterium CG10_big_fil_rev_8_21_14_0_10_40_38</name>
    <dbReference type="NCBI Taxonomy" id="1974583"/>
    <lineage>
        <taxon>Bacteria</taxon>
        <taxon>Candidatus Harrisoniibacteriota</taxon>
    </lineage>
</organism>
<comment type="caution">
    <text evidence="1">The sequence shown here is derived from an EMBL/GenBank/DDBJ whole genome shotgun (WGS) entry which is preliminary data.</text>
</comment>
<gene>
    <name evidence="1" type="ORF">COU07_00240</name>
</gene>
<dbReference type="Proteomes" id="UP000231157">
    <property type="component" value="Unassembled WGS sequence"/>
</dbReference>
<protein>
    <recommendedName>
        <fullName evidence="3">Carboxypeptidase regulatory-like domain-containing protein</fullName>
    </recommendedName>
</protein>
<evidence type="ECO:0000313" key="2">
    <source>
        <dbReference type="Proteomes" id="UP000231157"/>
    </source>
</evidence>
<evidence type="ECO:0008006" key="3">
    <source>
        <dbReference type="Google" id="ProtNLM"/>
    </source>
</evidence>
<name>A0A2H0UUJ5_9BACT</name>
<proteinExistence type="predicted"/>
<reference evidence="2" key="1">
    <citation type="submission" date="2017-09" db="EMBL/GenBank/DDBJ databases">
        <title>Depth-based differentiation of microbial function through sediment-hosted aquifers and enrichment of novel symbionts in the deep terrestrial subsurface.</title>
        <authorList>
            <person name="Probst A.J."/>
            <person name="Ladd B."/>
            <person name="Jarett J.K."/>
            <person name="Geller-Mcgrath D.E."/>
            <person name="Sieber C.M.K."/>
            <person name="Emerson J.B."/>
            <person name="Anantharaman K."/>
            <person name="Thomas B.C."/>
            <person name="Malmstrom R."/>
            <person name="Stieglmeier M."/>
            <person name="Klingl A."/>
            <person name="Woyke T."/>
            <person name="Ryan C.M."/>
            <person name="Banfield J.F."/>
        </authorList>
    </citation>
    <scope>NUCLEOTIDE SEQUENCE [LARGE SCALE GENOMIC DNA]</scope>
</reference>
<accession>A0A2H0UUJ5</accession>
<evidence type="ECO:0000313" key="1">
    <source>
        <dbReference type="EMBL" id="PIR89316.1"/>
    </source>
</evidence>
<sequence>MKKYILIFVAIVAVIGIFAYSNSSKSDQSAFFKDELIKSGLERFGQPIEGFNAFIYLEAFPGFEEVDFDGVETLEGKMTFKDGTLTFERTADNPITSAESMISDEGYTTLMKNFSERIGVNVETEADVATLLEKLHESNGEPNANGDDNTGILPFKSGAMGKVLLGPTCPVEKDPPDPNCADKGYATTIQVIEKNSPKSSLFSSVETDKEGNYKVFLPPGEYELQALGGKTFPRCEWEDITIEPDTMIKIDLTCDTGIR</sequence>